<dbReference type="InterPro" id="IPR043129">
    <property type="entry name" value="ATPase_NBD"/>
</dbReference>
<gene>
    <name evidence="1" type="ORF">EZS27_007269</name>
</gene>
<dbReference type="InterPro" id="IPR009216">
    <property type="entry name" value="Virulence_factor_SrfB"/>
</dbReference>
<dbReference type="EMBL" id="SNRY01000183">
    <property type="protein sequence ID" value="KAA6345155.1"/>
    <property type="molecule type" value="Genomic_DNA"/>
</dbReference>
<name>A0A5J4SIQ4_9ZZZZ</name>
<dbReference type="Pfam" id="PF07520">
    <property type="entry name" value="SrfB"/>
    <property type="match status" value="1"/>
</dbReference>
<evidence type="ECO:0008006" key="2">
    <source>
        <dbReference type="Google" id="ProtNLM"/>
    </source>
</evidence>
<sequence>MNLIANSGIQMLTFSIKIDRKCAFKMLFHEWFDPQEGLLKLEIAENIPTEDENIYVKKYDLFKEGYLVNLDAKLDWDKIIQDGIKPLRKGDEMCQGVRGDIFKMSFTDSYNKLSFFENKWLPIPYFPKRTERRFMFGPFNWSRFKLIPQSEKNGITLYDILLAFDTRTYYFEKDEYNETPVFLDNFEKELKFSVCKNEFLLMDYCSTGKDWSYINDYIMKLVYPESKQINKINENFKYSYIASYVYLINYIAQNNIFPKVTLFKEKDTISKDVDMVIDVGNSRTTAILIEDNKNFNQISPLELQDYSIPIIHTTEANPHLNIHNDPFDMRLAFRKVDFGHFAIKNSKQFVYPSLVRLGKETNWLIHNSVDNNNGRDSVSTYSSPKRYLWDNKPNKFDWEFTILPKEDSKDTILNLTGITNQLKEDGSIDPKGQGGKSYHYSRRSLMSFSFLEMLVQAKNQINSHRYRKHRGSENAPRKIKRIIITCPTAMSEVERRNLIQSAREAVILLNNFDAKATNYASLDHNITVIPAYSKSDEGKIWYYDEATCSQLVYMYAEISQRYGCYSKEFFRLYGKKRENEQKESLIIGSLDIGAGTSDLMICKYDYTDNEIVEISPDPLFYDSFYFAGDDMLNILIFNLIIVGENSAIRKRMNGISEDEYKKIARDFFGPDYNGQSFSQRMLRGDFNIQISVPLASYFLELLTNEEKIHTVRFQDVFRDNPPSKQVLIHFRDHFGFNFESLEWIFDLEKISSLIKKAFEPLLNKIATIMYAYSCDIVILSGRPTSLPPIEEIFYKYYPVTPNRLIILNKYHIGHWYPFGNNTGYISNPKTVVAVGAMIGYYATELANLNGFTLSLGKMGEKLKSTANYLLNPNPLSTHKTNYFLTPETNIGTISLTELPININVKQLDIASYRSRSLFRIDFNRYKMAQSIRKKYEADNIEVSISEIENKVNAKIEKIMRDRPLKFTIKRGFQEDEKENLSISNVVNKNGEEVDASIFEINIQSIENTDSYWLDTGVFNF</sequence>
<dbReference type="SUPFAM" id="SSF53067">
    <property type="entry name" value="Actin-like ATPase domain"/>
    <property type="match status" value="1"/>
</dbReference>
<evidence type="ECO:0000313" key="1">
    <source>
        <dbReference type="EMBL" id="KAA6345155.1"/>
    </source>
</evidence>
<accession>A0A5J4SIQ4</accession>
<comment type="caution">
    <text evidence="1">The sequence shown here is derived from an EMBL/GenBank/DDBJ whole genome shotgun (WGS) entry which is preliminary data.</text>
</comment>
<dbReference type="AlphaFoldDB" id="A0A5J4SIQ4"/>
<reference evidence="1" key="1">
    <citation type="submission" date="2019-03" db="EMBL/GenBank/DDBJ databases">
        <title>Single cell metagenomics reveals metabolic interactions within the superorganism composed of flagellate Streblomastix strix and complex community of Bacteroidetes bacteria on its surface.</title>
        <authorList>
            <person name="Treitli S.C."/>
            <person name="Kolisko M."/>
            <person name="Husnik F."/>
            <person name="Keeling P."/>
            <person name="Hampl V."/>
        </authorList>
    </citation>
    <scope>NUCLEOTIDE SEQUENCE</scope>
    <source>
        <strain evidence="1">STM</strain>
    </source>
</reference>
<organism evidence="1">
    <name type="scientific">termite gut metagenome</name>
    <dbReference type="NCBI Taxonomy" id="433724"/>
    <lineage>
        <taxon>unclassified sequences</taxon>
        <taxon>metagenomes</taxon>
        <taxon>organismal metagenomes</taxon>
    </lineage>
</organism>
<proteinExistence type="predicted"/>
<protein>
    <recommendedName>
        <fullName evidence="2">Virulence factor SrfB</fullName>
    </recommendedName>
</protein>